<evidence type="ECO:0000256" key="5">
    <source>
        <dbReference type="ARBA" id="ARBA00022917"/>
    </source>
</evidence>
<comment type="similarity">
    <text evidence="1">Belongs to the GatB/GatE family. GatB subfamily.</text>
</comment>
<dbReference type="Gene3D" id="1.10.10.410">
    <property type="match status" value="1"/>
</dbReference>
<evidence type="ECO:0000256" key="7">
    <source>
        <dbReference type="ARBA" id="ARBA00047913"/>
    </source>
</evidence>
<name>A0A6J6SZM8_9ZZZZ</name>
<evidence type="ECO:0000259" key="8">
    <source>
        <dbReference type="SMART" id="SM00845"/>
    </source>
</evidence>
<dbReference type="FunFam" id="1.10.10.410:FF:000001">
    <property type="entry name" value="Aspartyl/glutamyl-tRNA(Asn/Gln) amidotransferase subunit B"/>
    <property type="match status" value="1"/>
</dbReference>
<dbReference type="InterPro" id="IPR014746">
    <property type="entry name" value="Gln_synth/guanido_kin_cat_dom"/>
</dbReference>
<dbReference type="EMBL" id="CAEZYU010000035">
    <property type="protein sequence ID" value="CAB4739639.1"/>
    <property type="molecule type" value="Genomic_DNA"/>
</dbReference>
<keyword evidence="2" id="KW-0436">Ligase</keyword>
<keyword evidence="3" id="KW-0547">Nucleotide-binding</keyword>
<protein>
    <submittedName>
        <fullName evidence="9">Unannotated protein</fullName>
    </submittedName>
</protein>
<dbReference type="InterPro" id="IPR006075">
    <property type="entry name" value="Asn/Gln-tRNA_Trfase_suB/E_cat"/>
</dbReference>
<dbReference type="InterPro" id="IPR004413">
    <property type="entry name" value="GatB"/>
</dbReference>
<dbReference type="GO" id="GO:0005524">
    <property type="term" value="F:ATP binding"/>
    <property type="evidence" value="ECO:0007669"/>
    <property type="project" value="UniProtKB-KW"/>
</dbReference>
<dbReference type="GO" id="GO:0006412">
    <property type="term" value="P:translation"/>
    <property type="evidence" value="ECO:0007669"/>
    <property type="project" value="UniProtKB-KW"/>
</dbReference>
<dbReference type="SMART" id="SM00845">
    <property type="entry name" value="GatB_Yqey"/>
    <property type="match status" value="1"/>
</dbReference>
<comment type="catalytic activity">
    <reaction evidence="6">
        <text>L-aspartyl-tRNA(Asn) + L-glutamine + ATP + H2O = L-asparaginyl-tRNA(Asn) + L-glutamate + ADP + phosphate + 2 H(+)</text>
        <dbReference type="Rhea" id="RHEA:14513"/>
        <dbReference type="Rhea" id="RHEA-COMP:9674"/>
        <dbReference type="Rhea" id="RHEA-COMP:9677"/>
        <dbReference type="ChEBI" id="CHEBI:15377"/>
        <dbReference type="ChEBI" id="CHEBI:15378"/>
        <dbReference type="ChEBI" id="CHEBI:29985"/>
        <dbReference type="ChEBI" id="CHEBI:30616"/>
        <dbReference type="ChEBI" id="CHEBI:43474"/>
        <dbReference type="ChEBI" id="CHEBI:58359"/>
        <dbReference type="ChEBI" id="CHEBI:78515"/>
        <dbReference type="ChEBI" id="CHEBI:78516"/>
        <dbReference type="ChEBI" id="CHEBI:456216"/>
    </reaction>
</comment>
<comment type="catalytic activity">
    <reaction evidence="7">
        <text>L-glutamyl-tRNA(Gln) + L-glutamine + ATP + H2O = L-glutaminyl-tRNA(Gln) + L-glutamate + ADP + phosphate + H(+)</text>
        <dbReference type="Rhea" id="RHEA:17521"/>
        <dbReference type="Rhea" id="RHEA-COMP:9681"/>
        <dbReference type="Rhea" id="RHEA-COMP:9684"/>
        <dbReference type="ChEBI" id="CHEBI:15377"/>
        <dbReference type="ChEBI" id="CHEBI:15378"/>
        <dbReference type="ChEBI" id="CHEBI:29985"/>
        <dbReference type="ChEBI" id="CHEBI:30616"/>
        <dbReference type="ChEBI" id="CHEBI:43474"/>
        <dbReference type="ChEBI" id="CHEBI:58359"/>
        <dbReference type="ChEBI" id="CHEBI:78520"/>
        <dbReference type="ChEBI" id="CHEBI:78521"/>
        <dbReference type="ChEBI" id="CHEBI:456216"/>
    </reaction>
</comment>
<dbReference type="GO" id="GO:0050567">
    <property type="term" value="F:glutaminyl-tRNA synthase (glutamine-hydrolyzing) activity"/>
    <property type="evidence" value="ECO:0007669"/>
    <property type="project" value="TreeGrafter"/>
</dbReference>
<dbReference type="Pfam" id="PF02637">
    <property type="entry name" value="GatB_Yqey"/>
    <property type="match status" value="1"/>
</dbReference>
<dbReference type="SUPFAM" id="SSF89095">
    <property type="entry name" value="GatB/YqeY motif"/>
    <property type="match status" value="1"/>
</dbReference>
<dbReference type="Pfam" id="PF02934">
    <property type="entry name" value="GatB_N"/>
    <property type="match status" value="1"/>
</dbReference>
<dbReference type="AlphaFoldDB" id="A0A6J6SZM8"/>
<dbReference type="NCBIfam" id="NF004012">
    <property type="entry name" value="PRK05477.1-2"/>
    <property type="match status" value="1"/>
</dbReference>
<sequence length="477" mass="52321">MSIDLDVWEIVIGLEVHTELATRTKLFCAAPNEFGGEPNTNIDPLTLGLPGSLPVLNEQAVELAIRVGLALNCTIDRSVFSRKNYFYPDQPTNYQISQFDLPINGEGWLELPSGKVIGIERAHLEEDTGKSTHVGGGGRIHDATYSLVDYNRAGVPLLEIVGRPDLRSGDEARAYVSELRAILVAVGASDGKMEEGSLRVDCNVSVRRHGDAELGTRCEIKNINSLRSLGRAVDYEAERQIDMILAGERIEQQTRHWNEDEGRTLKLRSKEQADDYRYFPEPDLVDLSPSQEWIDRVRADLPILPAARRHRLCEQSGAEIAQAALIVERGLDDLCLAALSFGADPSRTITHAEHNLSDPKAVELDPEMFAKLTNMDAQGTLSSTQTKTVLAELVQLGGDPAAIADTHGFKAMDSGELDAVVDQLIAENPEQWQRFCEGDPKISGFFVGKVMKATQGQADGKVVTGLLTERIPTTAKE</sequence>
<dbReference type="InterPro" id="IPR017959">
    <property type="entry name" value="Asn/Gln-tRNA_amidoTrfase_suB/E"/>
</dbReference>
<dbReference type="PANTHER" id="PTHR11659">
    <property type="entry name" value="GLUTAMYL-TRNA GLN AMIDOTRANSFERASE SUBUNIT B MITOCHONDRIAL AND PROKARYOTIC PET112-RELATED"/>
    <property type="match status" value="1"/>
</dbReference>
<dbReference type="PANTHER" id="PTHR11659:SF0">
    <property type="entry name" value="GLUTAMYL-TRNA(GLN) AMIDOTRANSFERASE SUBUNIT B, MITOCHONDRIAL"/>
    <property type="match status" value="1"/>
</dbReference>
<dbReference type="InterPro" id="IPR023168">
    <property type="entry name" value="GatB_Yqey_C_2"/>
</dbReference>
<evidence type="ECO:0000256" key="4">
    <source>
        <dbReference type="ARBA" id="ARBA00022840"/>
    </source>
</evidence>
<keyword evidence="4" id="KW-0067">ATP-binding</keyword>
<dbReference type="InterPro" id="IPR003789">
    <property type="entry name" value="Asn/Gln_tRNA_amidoTrase-B-like"/>
</dbReference>
<reference evidence="9" key="1">
    <citation type="submission" date="2020-05" db="EMBL/GenBank/DDBJ databases">
        <authorList>
            <person name="Chiriac C."/>
            <person name="Salcher M."/>
            <person name="Ghai R."/>
            <person name="Kavagutti S V."/>
        </authorList>
    </citation>
    <scope>NUCLEOTIDE SEQUENCE</scope>
</reference>
<gene>
    <name evidence="9" type="ORF">UFOPK2766_00941</name>
</gene>
<accession>A0A6J6SZM8</accession>
<dbReference type="NCBIfam" id="NF004014">
    <property type="entry name" value="PRK05477.1-4"/>
    <property type="match status" value="1"/>
</dbReference>
<evidence type="ECO:0000256" key="6">
    <source>
        <dbReference type="ARBA" id="ARBA00047380"/>
    </source>
</evidence>
<evidence type="ECO:0000313" key="9">
    <source>
        <dbReference type="EMBL" id="CAB4739639.1"/>
    </source>
</evidence>
<evidence type="ECO:0000256" key="2">
    <source>
        <dbReference type="ARBA" id="ARBA00022598"/>
    </source>
</evidence>
<dbReference type="SUPFAM" id="SSF55931">
    <property type="entry name" value="Glutamine synthetase/guanido kinase"/>
    <property type="match status" value="1"/>
</dbReference>
<feature type="domain" description="Asn/Gln amidotransferase" evidence="8">
    <location>
        <begin position="333"/>
        <end position="471"/>
    </location>
</feature>
<keyword evidence="5" id="KW-0648">Protein biosynthesis</keyword>
<evidence type="ECO:0000256" key="1">
    <source>
        <dbReference type="ARBA" id="ARBA00005306"/>
    </source>
</evidence>
<dbReference type="NCBIfam" id="TIGR00133">
    <property type="entry name" value="gatB"/>
    <property type="match status" value="1"/>
</dbReference>
<dbReference type="InterPro" id="IPR018027">
    <property type="entry name" value="Asn/Gln_amidotransferase"/>
</dbReference>
<organism evidence="9">
    <name type="scientific">freshwater metagenome</name>
    <dbReference type="NCBI Taxonomy" id="449393"/>
    <lineage>
        <taxon>unclassified sequences</taxon>
        <taxon>metagenomes</taxon>
        <taxon>ecological metagenomes</taxon>
    </lineage>
</organism>
<proteinExistence type="inferred from homology"/>
<dbReference type="GO" id="GO:0070681">
    <property type="term" value="P:glutaminyl-tRNAGln biosynthesis via transamidation"/>
    <property type="evidence" value="ECO:0007669"/>
    <property type="project" value="TreeGrafter"/>
</dbReference>
<dbReference type="HAMAP" id="MF_00121">
    <property type="entry name" value="GatB"/>
    <property type="match status" value="1"/>
</dbReference>
<evidence type="ECO:0000256" key="3">
    <source>
        <dbReference type="ARBA" id="ARBA00022741"/>
    </source>
</evidence>